<feature type="domain" description="Agglutinin" evidence="1">
    <location>
        <begin position="162"/>
        <end position="298"/>
    </location>
</feature>
<dbReference type="CDD" id="cd20216">
    <property type="entry name" value="PFM_HFR-2-like"/>
    <property type="match status" value="1"/>
</dbReference>
<dbReference type="PANTHER" id="PTHR39244">
    <property type="entry name" value="NATTERIN-4"/>
    <property type="match status" value="1"/>
</dbReference>
<dbReference type="PANTHER" id="PTHR39244:SF5">
    <property type="entry name" value="NATTERIN-3-LIKE"/>
    <property type="match status" value="1"/>
</dbReference>
<feature type="domain" description="Agglutinin" evidence="1">
    <location>
        <begin position="5"/>
        <end position="157"/>
    </location>
</feature>
<proteinExistence type="predicted"/>
<dbReference type="Gene3D" id="2.170.15.10">
    <property type="entry name" value="Proaerolysin, chain A, domain 3"/>
    <property type="match status" value="1"/>
</dbReference>
<dbReference type="CDD" id="cd00257">
    <property type="entry name" value="beta-trefoil_FSCN-like"/>
    <property type="match status" value="1"/>
</dbReference>
<reference evidence="2" key="1">
    <citation type="journal article" date="2016" name="Nat. Genet.">
        <title>A high-quality carrot genome assembly provides new insights into carotenoid accumulation and asterid genome evolution.</title>
        <authorList>
            <person name="Iorizzo M."/>
            <person name="Ellison S."/>
            <person name="Senalik D."/>
            <person name="Zeng P."/>
            <person name="Satapoomin P."/>
            <person name="Huang J."/>
            <person name="Bowman M."/>
            <person name="Iovene M."/>
            <person name="Sanseverino W."/>
            <person name="Cavagnaro P."/>
            <person name="Yildiz M."/>
            <person name="Macko-Podgorni A."/>
            <person name="Moranska E."/>
            <person name="Grzebelus E."/>
            <person name="Grzebelus D."/>
            <person name="Ashrafi H."/>
            <person name="Zheng Z."/>
            <person name="Cheng S."/>
            <person name="Spooner D."/>
            <person name="Van Deynze A."/>
            <person name="Simon P."/>
        </authorList>
    </citation>
    <scope>NUCLEOTIDE SEQUENCE</scope>
    <source>
        <tissue evidence="2">Leaf</tissue>
    </source>
</reference>
<evidence type="ECO:0000313" key="3">
    <source>
        <dbReference type="Proteomes" id="UP000077755"/>
    </source>
</evidence>
<keyword evidence="3" id="KW-1185">Reference proteome</keyword>
<dbReference type="SUPFAM" id="SSF50382">
    <property type="entry name" value="Agglutinin"/>
    <property type="match status" value="2"/>
</dbReference>
<dbReference type="SUPFAM" id="SSF56973">
    <property type="entry name" value="Aerolisin/ETX pore-forming domain"/>
    <property type="match status" value="1"/>
</dbReference>
<dbReference type="InterPro" id="IPR053237">
    <property type="entry name" value="Natterin_C"/>
</dbReference>
<dbReference type="Proteomes" id="UP000077755">
    <property type="component" value="Chromosome 1"/>
</dbReference>
<evidence type="ECO:0000259" key="1">
    <source>
        <dbReference type="SMART" id="SM00791"/>
    </source>
</evidence>
<dbReference type="Pfam" id="PF07468">
    <property type="entry name" value="Agglutinin"/>
    <property type="match status" value="2"/>
</dbReference>
<dbReference type="SMART" id="SM00791">
    <property type="entry name" value="Agglutinin"/>
    <property type="match status" value="2"/>
</dbReference>
<sequence>MSQVVVLPRLVEFRSKYAYSKYLLRYVKEEGQKKGLVQFSGEDVGSADAKFEVEKSESGDGSVHIRSCYNNKYLQLVDYDNWIAPRAEKPDEDRSKRSCTLFRPTSVGGDSRTIRLTNVYLGTYLFMWRTASPYYGCVYSCNSNPEADSCDVFSVIDWQSLVLLPKYVAFKGDNDKFLSPIWYEGHSYLQFSESKADDLMVVGNEIVRITSDGNIRIRNMFRDRYWCLSPNWIWADSTNSSNNDTLFEPIKCSNDTIALRNMANKLFCIRLSTEGKINCLNAGSSTINISTAKFKVSELIISRKIDNIRFRLMDSRVYDEKMLVMVSSTYTNRGNSTQEQTIQLSYTNKRSSSWNNSLSLTTSVEATITAGIPFIEEGKVTVGAESSAQHAWGEIVESEENVTISYKVSIPPRTKVTVRTVTTRGVCDVPFNYDQRDVLYTGKTVVTNMDDGVFTGVNNYSFYTEEKEEPLDNNNRGRTATGFRRVAKVSRTGVITRLK</sequence>
<reference evidence="2" key="2">
    <citation type="submission" date="2022-03" db="EMBL/GenBank/DDBJ databases">
        <title>Draft title - Genomic analysis of global carrot germplasm unveils the trajectory of domestication and the origin of high carotenoid orange carrot.</title>
        <authorList>
            <person name="Iorizzo M."/>
            <person name="Ellison S."/>
            <person name="Senalik D."/>
            <person name="Macko-Podgorni A."/>
            <person name="Grzebelus D."/>
            <person name="Bostan H."/>
            <person name="Rolling W."/>
            <person name="Curaba J."/>
            <person name="Simon P."/>
        </authorList>
    </citation>
    <scope>NUCLEOTIDE SEQUENCE</scope>
    <source>
        <tissue evidence="2">Leaf</tissue>
    </source>
</reference>
<gene>
    <name evidence="2" type="ORF">DCAR_0104865</name>
</gene>
<dbReference type="Gene3D" id="2.80.10.50">
    <property type="match status" value="2"/>
</dbReference>
<protein>
    <recommendedName>
        <fullName evidence="1">Agglutinin domain-containing protein</fullName>
    </recommendedName>
</protein>
<name>A0AAF0WAU5_DAUCS</name>
<dbReference type="InterPro" id="IPR036242">
    <property type="entry name" value="Agglutinin_dom_sf"/>
</dbReference>
<accession>A0AAF0WAU5</accession>
<dbReference type="EMBL" id="CP093343">
    <property type="protein sequence ID" value="WOG85674.1"/>
    <property type="molecule type" value="Genomic_DNA"/>
</dbReference>
<evidence type="ECO:0000313" key="2">
    <source>
        <dbReference type="EMBL" id="WOG85674.1"/>
    </source>
</evidence>
<organism evidence="2 3">
    <name type="scientific">Daucus carota subsp. sativus</name>
    <name type="common">Carrot</name>
    <dbReference type="NCBI Taxonomy" id="79200"/>
    <lineage>
        <taxon>Eukaryota</taxon>
        <taxon>Viridiplantae</taxon>
        <taxon>Streptophyta</taxon>
        <taxon>Embryophyta</taxon>
        <taxon>Tracheophyta</taxon>
        <taxon>Spermatophyta</taxon>
        <taxon>Magnoliopsida</taxon>
        <taxon>eudicotyledons</taxon>
        <taxon>Gunneridae</taxon>
        <taxon>Pentapetalae</taxon>
        <taxon>asterids</taxon>
        <taxon>campanulids</taxon>
        <taxon>Apiales</taxon>
        <taxon>Apiaceae</taxon>
        <taxon>Apioideae</taxon>
        <taxon>Scandiceae</taxon>
        <taxon>Daucinae</taxon>
        <taxon>Daucus</taxon>
        <taxon>Daucus sect. Daucus</taxon>
    </lineage>
</organism>
<dbReference type="AlphaFoldDB" id="A0AAF0WAU5"/>
<dbReference type="InterPro" id="IPR008998">
    <property type="entry name" value="Agglutinin"/>
</dbReference>